<dbReference type="InterPro" id="IPR035965">
    <property type="entry name" value="PAS-like_dom_sf"/>
</dbReference>
<dbReference type="PROSITE" id="PS50887">
    <property type="entry name" value="GGDEF"/>
    <property type="match status" value="1"/>
</dbReference>
<dbReference type="InterPro" id="IPR029787">
    <property type="entry name" value="Nucleotide_cyclase"/>
</dbReference>
<dbReference type="PROSITE" id="PS51832">
    <property type="entry name" value="HD_GYP"/>
    <property type="match status" value="1"/>
</dbReference>
<sequence length="907" mass="104390">MIIKLLVYYIPIISAVYIITGIKLLRQKRGNHVNYFSLLMFATAIYFFGYLLEITSVSFDTLLMVRIFQFLGMILILTIGIYYVADLTKFKISKKIVAILLAFFAIIGLVFITNPFYSLAYYLLMGYVAVFLVFSNILLLKTYKITKEKNKKNSTFYVLTSFQIPWLAILFYLLGFNRYIDLVPVTIILVCLLLVVNEIKNNMFELQINRWKSTFDNIGEPAFLVNELNEVVCSNVNANSFLSEQKKSFKDIYKNLNHNDLNNRQVSFIINNEIKWFDTKKNKFDIKNKLTSYLLIDVTEKRLAHEELRLSEEKYRLLVTQMQQGLAVHEVILDEAGKAIDYRFIDANESFERLTGLKNEDILGKTVLEIMPGTESYWIEKYGHVALTGEPLQYENYAKELGKYYEIVAYSPRHKEFAVVISDITERKRLEIALSSEKNLIETTLISVGDGVISVDNKGNIVLLNRVAEFLTGWTQEAARGKPIDEVFNIVNELTREKSENKVKKVLESGEILELANHIILISKDGIERPIEENVAPIMQENGEIIGVVLVIRDFSEKKQRQEEIEYLSYHDQLTGLYNRRFYEEELKRLDTERNLPLTIVMGDLNGLKLVNDSFGHVMGDELLKKVAKVLKKGCRSDDIVARLGGDEFIILLPKTDSSETEKIIKRINDLSLKEKVGAIDISISFGYETKRNEKEKIQEIFKKVEDHMYKSKLFESPSMRGKTIKAIINTLHEKNKREEQHSHRVSTLCKMMGEALGLPDYEIEELKSVGLLHDIGKIAIDENILNKPGELTDEEWKEMKRHPEIGYRILNTVNDMSDIANYVLYHHERWDGKGYPKGLIGEEIPFVSRIIAIADAYDAMTSERNYRNALPEEVVIAELKKNAGAQFDPELVTLFIEKVSGKVSRV</sequence>
<feature type="transmembrane region" description="Helical" evidence="1">
    <location>
        <begin position="119"/>
        <end position="143"/>
    </location>
</feature>
<dbReference type="Pfam" id="PF13487">
    <property type="entry name" value="HD_5"/>
    <property type="match status" value="1"/>
</dbReference>
<feature type="transmembrane region" description="Helical" evidence="1">
    <location>
        <begin position="155"/>
        <end position="173"/>
    </location>
</feature>
<reference evidence="7" key="1">
    <citation type="submission" date="2016-11" db="EMBL/GenBank/DDBJ databases">
        <authorList>
            <person name="Varghese N."/>
            <person name="Submissions S."/>
        </authorList>
    </citation>
    <scope>NUCLEOTIDE SEQUENCE [LARGE SCALE GENOMIC DNA]</scope>
    <source>
        <strain evidence="7">DSM 15449</strain>
    </source>
</reference>
<dbReference type="Pfam" id="PF00990">
    <property type="entry name" value="GGDEF"/>
    <property type="match status" value="1"/>
</dbReference>
<gene>
    <name evidence="6" type="ORF">SAMN02746098_04989</name>
</gene>
<dbReference type="OrthoDB" id="9798833at2"/>
<dbReference type="NCBIfam" id="TIGR00229">
    <property type="entry name" value="sensory_box"/>
    <property type="match status" value="2"/>
</dbReference>
<dbReference type="Gene3D" id="3.30.450.20">
    <property type="entry name" value="PAS domain"/>
    <property type="match status" value="2"/>
</dbReference>
<feature type="transmembrane region" description="Helical" evidence="1">
    <location>
        <begin position="96"/>
        <end position="113"/>
    </location>
</feature>
<evidence type="ECO:0000259" key="3">
    <source>
        <dbReference type="PROSITE" id="PS50113"/>
    </source>
</evidence>
<dbReference type="EMBL" id="FQXJ01000032">
    <property type="protein sequence ID" value="SHJ00048.1"/>
    <property type="molecule type" value="Genomic_DNA"/>
</dbReference>
<feature type="domain" description="GGDEF" evidence="4">
    <location>
        <begin position="596"/>
        <end position="731"/>
    </location>
</feature>
<dbReference type="SUPFAM" id="SSF109604">
    <property type="entry name" value="HD-domain/PDEase-like"/>
    <property type="match status" value="1"/>
</dbReference>
<keyword evidence="1" id="KW-1133">Transmembrane helix</keyword>
<evidence type="ECO:0000313" key="7">
    <source>
        <dbReference type="Proteomes" id="UP000183954"/>
    </source>
</evidence>
<keyword evidence="7" id="KW-1185">Reference proteome</keyword>
<dbReference type="SUPFAM" id="SSF55073">
    <property type="entry name" value="Nucleotide cyclase"/>
    <property type="match status" value="1"/>
</dbReference>
<dbReference type="InterPro" id="IPR037522">
    <property type="entry name" value="HD_GYP_dom"/>
</dbReference>
<dbReference type="InterPro" id="IPR000014">
    <property type="entry name" value="PAS"/>
</dbReference>
<dbReference type="RefSeq" id="WP_084110545.1">
    <property type="nucleotide sequence ID" value="NZ_FQXJ01000032.1"/>
</dbReference>
<feature type="domain" description="HD-GYP" evidence="5">
    <location>
        <begin position="717"/>
        <end position="907"/>
    </location>
</feature>
<dbReference type="STRING" id="1121420.SAMN02746098_04989"/>
<dbReference type="Proteomes" id="UP000183954">
    <property type="component" value="Unassembled WGS sequence"/>
</dbReference>
<dbReference type="PANTHER" id="PTHR43155">
    <property type="entry name" value="CYCLIC DI-GMP PHOSPHODIESTERASE PA4108-RELATED"/>
    <property type="match status" value="1"/>
</dbReference>
<feature type="transmembrane region" description="Helical" evidence="1">
    <location>
        <begin position="63"/>
        <end position="84"/>
    </location>
</feature>
<protein>
    <submittedName>
        <fullName evidence="6">PAS domain S-box-containing protein/diguanylate cyclase (GGDEF) domain-containing protein</fullName>
    </submittedName>
</protein>
<evidence type="ECO:0000313" key="6">
    <source>
        <dbReference type="EMBL" id="SHJ00048.1"/>
    </source>
</evidence>
<name>A0A1M6FQP6_9FIRM</name>
<dbReference type="CDD" id="cd01949">
    <property type="entry name" value="GGDEF"/>
    <property type="match status" value="1"/>
</dbReference>
<dbReference type="Gene3D" id="1.10.3210.10">
    <property type="entry name" value="Hypothetical protein af1432"/>
    <property type="match status" value="1"/>
</dbReference>
<proteinExistence type="predicted"/>
<dbReference type="SMART" id="SM00471">
    <property type="entry name" value="HDc"/>
    <property type="match status" value="1"/>
</dbReference>
<dbReference type="InterPro" id="IPR003607">
    <property type="entry name" value="HD/PDEase_dom"/>
</dbReference>
<accession>A0A1M6FQP6</accession>
<dbReference type="PROSITE" id="PS50112">
    <property type="entry name" value="PAS"/>
    <property type="match status" value="2"/>
</dbReference>
<evidence type="ECO:0000259" key="2">
    <source>
        <dbReference type="PROSITE" id="PS50112"/>
    </source>
</evidence>
<dbReference type="PROSITE" id="PS50113">
    <property type="entry name" value="PAC"/>
    <property type="match status" value="1"/>
</dbReference>
<dbReference type="SUPFAM" id="SSF55785">
    <property type="entry name" value="PYP-like sensor domain (PAS domain)"/>
    <property type="match status" value="2"/>
</dbReference>
<dbReference type="InterPro" id="IPR013656">
    <property type="entry name" value="PAS_4"/>
</dbReference>
<feature type="domain" description="PAC" evidence="3">
    <location>
        <begin position="515"/>
        <end position="567"/>
    </location>
</feature>
<dbReference type="PANTHER" id="PTHR43155:SF2">
    <property type="entry name" value="CYCLIC DI-GMP PHOSPHODIESTERASE PA4108"/>
    <property type="match status" value="1"/>
</dbReference>
<dbReference type="SMART" id="SM00091">
    <property type="entry name" value="PAS"/>
    <property type="match status" value="2"/>
</dbReference>
<evidence type="ECO:0000256" key="1">
    <source>
        <dbReference type="SAM" id="Phobius"/>
    </source>
</evidence>
<dbReference type="InterPro" id="IPR000160">
    <property type="entry name" value="GGDEF_dom"/>
</dbReference>
<keyword evidence="1" id="KW-0472">Membrane</keyword>
<dbReference type="CDD" id="cd00130">
    <property type="entry name" value="PAS"/>
    <property type="match status" value="2"/>
</dbReference>
<dbReference type="SMART" id="SM00267">
    <property type="entry name" value="GGDEF"/>
    <property type="match status" value="1"/>
</dbReference>
<dbReference type="AlphaFoldDB" id="A0A1M6FQP6"/>
<dbReference type="Pfam" id="PF08448">
    <property type="entry name" value="PAS_4"/>
    <property type="match status" value="1"/>
</dbReference>
<feature type="domain" description="PAS" evidence="2">
    <location>
        <begin position="311"/>
        <end position="371"/>
    </location>
</feature>
<dbReference type="NCBIfam" id="TIGR00254">
    <property type="entry name" value="GGDEF"/>
    <property type="match status" value="1"/>
</dbReference>
<dbReference type="InterPro" id="IPR000700">
    <property type="entry name" value="PAS-assoc_C"/>
</dbReference>
<evidence type="ECO:0000259" key="5">
    <source>
        <dbReference type="PROSITE" id="PS51832"/>
    </source>
</evidence>
<keyword evidence="1" id="KW-0812">Transmembrane</keyword>
<dbReference type="InterPro" id="IPR043128">
    <property type="entry name" value="Rev_trsase/Diguanyl_cyclase"/>
</dbReference>
<dbReference type="Pfam" id="PF13188">
    <property type="entry name" value="PAS_8"/>
    <property type="match status" value="1"/>
</dbReference>
<dbReference type="CDD" id="cd00077">
    <property type="entry name" value="HDc"/>
    <property type="match status" value="1"/>
</dbReference>
<dbReference type="InterPro" id="IPR031621">
    <property type="entry name" value="HisKA_7TM"/>
</dbReference>
<dbReference type="Gene3D" id="3.30.70.270">
    <property type="match status" value="1"/>
</dbReference>
<feature type="transmembrane region" description="Helical" evidence="1">
    <location>
        <begin position="32"/>
        <end position="51"/>
    </location>
</feature>
<organism evidence="6 7">
    <name type="scientific">Desulfosporosinus lacus DSM 15449</name>
    <dbReference type="NCBI Taxonomy" id="1121420"/>
    <lineage>
        <taxon>Bacteria</taxon>
        <taxon>Bacillati</taxon>
        <taxon>Bacillota</taxon>
        <taxon>Clostridia</taxon>
        <taxon>Eubacteriales</taxon>
        <taxon>Desulfitobacteriaceae</taxon>
        <taxon>Desulfosporosinus</taxon>
    </lineage>
</organism>
<feature type="transmembrane region" description="Helical" evidence="1">
    <location>
        <begin position="6"/>
        <end position="25"/>
    </location>
</feature>
<dbReference type="Pfam" id="PF16927">
    <property type="entry name" value="HisKA_7TM"/>
    <property type="match status" value="1"/>
</dbReference>
<feature type="domain" description="PAS" evidence="2">
    <location>
        <begin position="437"/>
        <end position="510"/>
    </location>
</feature>
<evidence type="ECO:0000259" key="4">
    <source>
        <dbReference type="PROSITE" id="PS50887"/>
    </source>
</evidence>